<comment type="subcellular location">
    <subcellularLocation>
        <location evidence="6 7">Cytoplasm</location>
    </subcellularLocation>
</comment>
<dbReference type="Proteomes" id="UP000287853">
    <property type="component" value="Unassembled WGS sequence"/>
</dbReference>
<dbReference type="InterPro" id="IPR000807">
    <property type="entry name" value="ImidazoleglycerolP_deHydtase"/>
</dbReference>
<gene>
    <name evidence="6" type="primary">hisB</name>
    <name evidence="8" type="ORF">H206_01588</name>
</gene>
<dbReference type="InterPro" id="IPR020565">
    <property type="entry name" value="ImidazoleglycerP_deHydtase_CS"/>
</dbReference>
<keyword evidence="3 6" id="KW-0028">Amino-acid biosynthesis</keyword>
<dbReference type="PROSITE" id="PS00954">
    <property type="entry name" value="IGP_DEHYDRATASE_1"/>
    <property type="match status" value="1"/>
</dbReference>
<evidence type="ECO:0000256" key="2">
    <source>
        <dbReference type="ARBA" id="ARBA00016664"/>
    </source>
</evidence>
<dbReference type="CDD" id="cd07914">
    <property type="entry name" value="IGPD"/>
    <property type="match status" value="1"/>
</dbReference>
<organism evidence="8 9">
    <name type="scientific">Candidatus Electrothrix aarhusensis</name>
    <dbReference type="NCBI Taxonomy" id="1859131"/>
    <lineage>
        <taxon>Bacteria</taxon>
        <taxon>Pseudomonadati</taxon>
        <taxon>Thermodesulfobacteriota</taxon>
        <taxon>Desulfobulbia</taxon>
        <taxon>Desulfobulbales</taxon>
        <taxon>Desulfobulbaceae</taxon>
        <taxon>Candidatus Electrothrix</taxon>
    </lineage>
</organism>
<comment type="catalytic activity">
    <reaction evidence="6 7">
        <text>D-erythro-1-(imidazol-4-yl)glycerol 3-phosphate = 3-(imidazol-4-yl)-2-oxopropyl phosphate + H2O</text>
        <dbReference type="Rhea" id="RHEA:11040"/>
        <dbReference type="ChEBI" id="CHEBI:15377"/>
        <dbReference type="ChEBI" id="CHEBI:57766"/>
        <dbReference type="ChEBI" id="CHEBI:58278"/>
        <dbReference type="EC" id="4.2.1.19"/>
    </reaction>
</comment>
<reference evidence="8 9" key="1">
    <citation type="submission" date="2017-01" db="EMBL/GenBank/DDBJ databases">
        <title>The cable genome- insights into the physiology and evolution of filamentous bacteria capable of sulfide oxidation via long distance electron transfer.</title>
        <authorList>
            <person name="Schreiber L."/>
            <person name="Bjerg J.T."/>
            <person name="Boggild A."/>
            <person name="Van De Vossenberg J."/>
            <person name="Meysman F."/>
            <person name="Nielsen L.P."/>
            <person name="Schramm A."/>
            <person name="Kjeldsen K.U."/>
        </authorList>
    </citation>
    <scope>NUCLEOTIDE SEQUENCE [LARGE SCALE GENOMIC DNA]</scope>
    <source>
        <strain evidence="8">MCF</strain>
    </source>
</reference>
<protein>
    <recommendedName>
        <fullName evidence="2 6">Imidazoleglycerol-phosphate dehydratase</fullName>
        <shortName evidence="6">IGPD</shortName>
        <ecNumber evidence="6 7">4.2.1.19</ecNumber>
    </recommendedName>
</protein>
<dbReference type="UniPathway" id="UPA00031">
    <property type="reaction ID" value="UER00011"/>
</dbReference>
<name>A0A3S3QG01_9BACT</name>
<dbReference type="SUPFAM" id="SSF54211">
    <property type="entry name" value="Ribosomal protein S5 domain 2-like"/>
    <property type="match status" value="2"/>
</dbReference>
<dbReference type="FunFam" id="3.30.230.40:FF:000003">
    <property type="entry name" value="Imidazoleglycerol-phosphate dehydratase HisB"/>
    <property type="match status" value="1"/>
</dbReference>
<comment type="caution">
    <text evidence="8">The sequence shown here is derived from an EMBL/GenBank/DDBJ whole genome shotgun (WGS) entry which is preliminary data.</text>
</comment>
<dbReference type="FunFam" id="3.30.230.40:FF:000001">
    <property type="entry name" value="Imidazoleglycerol-phosphate dehydratase HisB"/>
    <property type="match status" value="1"/>
</dbReference>
<accession>A0A3S3QG01</accession>
<evidence type="ECO:0000256" key="1">
    <source>
        <dbReference type="ARBA" id="ARBA00005047"/>
    </source>
</evidence>
<proteinExistence type="inferred from homology"/>
<dbReference type="InterPro" id="IPR038494">
    <property type="entry name" value="IGPD_sf"/>
</dbReference>
<evidence type="ECO:0000313" key="9">
    <source>
        <dbReference type="Proteomes" id="UP000287853"/>
    </source>
</evidence>
<evidence type="ECO:0000256" key="3">
    <source>
        <dbReference type="ARBA" id="ARBA00022605"/>
    </source>
</evidence>
<dbReference type="AlphaFoldDB" id="A0A3S3QG01"/>
<keyword evidence="9" id="KW-1185">Reference proteome</keyword>
<comment type="pathway">
    <text evidence="1 6 7">Amino-acid biosynthesis; L-histidine biosynthesis; L-histidine from 5-phospho-alpha-D-ribose 1-diphosphate: step 6/9.</text>
</comment>
<keyword evidence="6" id="KW-0963">Cytoplasm</keyword>
<evidence type="ECO:0000256" key="6">
    <source>
        <dbReference type="HAMAP-Rule" id="MF_00076"/>
    </source>
</evidence>
<dbReference type="NCBIfam" id="NF002114">
    <property type="entry name" value="PRK00951.2-4"/>
    <property type="match status" value="1"/>
</dbReference>
<dbReference type="NCBIfam" id="NF002111">
    <property type="entry name" value="PRK00951.2-1"/>
    <property type="match status" value="1"/>
</dbReference>
<dbReference type="GO" id="GO:0004424">
    <property type="term" value="F:imidazoleglycerol-phosphate dehydratase activity"/>
    <property type="evidence" value="ECO:0007669"/>
    <property type="project" value="UniProtKB-UniRule"/>
</dbReference>
<dbReference type="PROSITE" id="PS00955">
    <property type="entry name" value="IGP_DEHYDRATASE_2"/>
    <property type="match status" value="1"/>
</dbReference>
<keyword evidence="5 6" id="KW-0456">Lyase</keyword>
<sequence>MTEPTTTVSPRKSTIKRETLETKISLQLDVDGSGKADISTGVGFLDHMLTLFAVHGFFDLTVQAQGDTHVDDHHTVEDIGICLGQAFAQALGDKAGIHRYAHAYVPMDETLARVSLDFSNRPFLHYDVTIRDQKVGTFDTALAGEFLRALAQHAGLTLHVDLLHGENAHHIIEAVFKALGRAMGEGASLRQGLVGTLSSKGSL</sequence>
<evidence type="ECO:0000313" key="8">
    <source>
        <dbReference type="EMBL" id="RWX43460.1"/>
    </source>
</evidence>
<dbReference type="Pfam" id="PF00475">
    <property type="entry name" value="IGPD"/>
    <property type="match status" value="1"/>
</dbReference>
<dbReference type="HAMAP" id="MF_00076">
    <property type="entry name" value="HisB"/>
    <property type="match status" value="1"/>
</dbReference>
<evidence type="ECO:0000256" key="4">
    <source>
        <dbReference type="ARBA" id="ARBA00023102"/>
    </source>
</evidence>
<keyword evidence="4 6" id="KW-0368">Histidine biosynthesis</keyword>
<evidence type="ECO:0000256" key="5">
    <source>
        <dbReference type="ARBA" id="ARBA00023239"/>
    </source>
</evidence>
<comment type="similarity">
    <text evidence="6 7">Belongs to the imidazoleglycerol-phosphate dehydratase family.</text>
</comment>
<dbReference type="GO" id="GO:0005737">
    <property type="term" value="C:cytoplasm"/>
    <property type="evidence" value="ECO:0007669"/>
    <property type="project" value="UniProtKB-SubCell"/>
</dbReference>
<dbReference type="PANTHER" id="PTHR23133:SF2">
    <property type="entry name" value="IMIDAZOLEGLYCEROL-PHOSPHATE DEHYDRATASE"/>
    <property type="match status" value="1"/>
</dbReference>
<dbReference type="InterPro" id="IPR020568">
    <property type="entry name" value="Ribosomal_Su5_D2-typ_SF"/>
</dbReference>
<dbReference type="EMBL" id="MTKO01000120">
    <property type="protein sequence ID" value="RWX43460.1"/>
    <property type="molecule type" value="Genomic_DNA"/>
</dbReference>
<dbReference type="PANTHER" id="PTHR23133">
    <property type="entry name" value="IMIDAZOLEGLYCEROL-PHOSPHATE DEHYDRATASE HIS7"/>
    <property type="match status" value="1"/>
</dbReference>
<dbReference type="EC" id="4.2.1.19" evidence="6 7"/>
<dbReference type="Gene3D" id="3.30.230.40">
    <property type="entry name" value="Imidazole glycerol phosphate dehydratase, domain 1"/>
    <property type="match status" value="2"/>
</dbReference>
<dbReference type="GO" id="GO:0000105">
    <property type="term" value="P:L-histidine biosynthetic process"/>
    <property type="evidence" value="ECO:0007669"/>
    <property type="project" value="UniProtKB-UniRule"/>
</dbReference>
<evidence type="ECO:0000256" key="7">
    <source>
        <dbReference type="RuleBase" id="RU000599"/>
    </source>
</evidence>